<organism evidence="1 2">
    <name type="scientific">Micromonospora globispora</name>
    <dbReference type="NCBI Taxonomy" id="1450148"/>
    <lineage>
        <taxon>Bacteria</taxon>
        <taxon>Bacillati</taxon>
        <taxon>Actinomycetota</taxon>
        <taxon>Actinomycetes</taxon>
        <taxon>Micromonosporales</taxon>
        <taxon>Micromonosporaceae</taxon>
        <taxon>Micromonospora</taxon>
    </lineage>
</organism>
<dbReference type="Proteomes" id="UP000245683">
    <property type="component" value="Unassembled WGS sequence"/>
</dbReference>
<proteinExistence type="predicted"/>
<evidence type="ECO:0000313" key="1">
    <source>
        <dbReference type="EMBL" id="PWU43198.1"/>
    </source>
</evidence>
<dbReference type="EMBL" id="QGSV01000484">
    <property type="protein sequence ID" value="PWU43198.1"/>
    <property type="molecule type" value="Genomic_DNA"/>
</dbReference>
<reference evidence="2" key="1">
    <citation type="submission" date="2018-05" db="EMBL/GenBank/DDBJ databases">
        <title>Micromonospora globispora sp. nov. and Micromonospora rugosa sp. nov., isolated from marine sediment.</title>
        <authorList>
            <person name="Carro L."/>
            <person name="Aysel V."/>
            <person name="Cetin D."/>
            <person name="Igual J.M."/>
            <person name="Klenk H.-P."/>
            <person name="Trujillo M.E."/>
            <person name="Sahin N."/>
        </authorList>
    </citation>
    <scope>NUCLEOTIDE SEQUENCE [LARGE SCALE GENOMIC DNA]</scope>
    <source>
        <strain evidence="2">S2904</strain>
    </source>
</reference>
<comment type="caution">
    <text evidence="1">The sequence shown here is derived from an EMBL/GenBank/DDBJ whole genome shotgun (WGS) entry which is preliminary data.</text>
</comment>
<name>A0A317JS60_9ACTN</name>
<dbReference type="AlphaFoldDB" id="A0A317JS60"/>
<evidence type="ECO:0000313" key="2">
    <source>
        <dbReference type="Proteomes" id="UP000245683"/>
    </source>
</evidence>
<protein>
    <submittedName>
        <fullName evidence="1">Uncharacterized protein</fullName>
    </submittedName>
</protein>
<gene>
    <name evidence="1" type="ORF">DLJ46_32665</name>
</gene>
<sequence>MNADGIAALTVHDCGEHVEILAAYFERSMCWTYRILLCGFCLKSWNDINEGGTELLPVPPEATFYRDPGWVVPR</sequence>
<accession>A0A317JS60</accession>
<keyword evidence="2" id="KW-1185">Reference proteome</keyword>
<dbReference type="RefSeq" id="WP_109948313.1">
    <property type="nucleotide sequence ID" value="NZ_QGSV01000484.1"/>
</dbReference>